<evidence type="ECO:0000313" key="10">
    <source>
        <dbReference type="Proteomes" id="UP001206236"/>
    </source>
</evidence>
<dbReference type="Pfam" id="PF12161">
    <property type="entry name" value="HsdM_N"/>
    <property type="match status" value="1"/>
</dbReference>
<evidence type="ECO:0000256" key="1">
    <source>
        <dbReference type="ARBA" id="ARBA00011900"/>
    </source>
</evidence>
<dbReference type="GO" id="GO:0008170">
    <property type="term" value="F:N-methyltransferase activity"/>
    <property type="evidence" value="ECO:0007669"/>
    <property type="project" value="InterPro"/>
</dbReference>
<dbReference type="Proteomes" id="UP001206236">
    <property type="component" value="Unassembled WGS sequence"/>
</dbReference>
<dbReference type="PANTHER" id="PTHR42933:SF3">
    <property type="entry name" value="TYPE I RESTRICTION ENZYME MJAVIII METHYLASE SUBUNIT"/>
    <property type="match status" value="1"/>
</dbReference>
<proteinExistence type="predicted"/>
<evidence type="ECO:0000313" key="9">
    <source>
        <dbReference type="EMBL" id="MCQ5152931.1"/>
    </source>
</evidence>
<accession>A0AAW5KPH5</accession>
<evidence type="ECO:0000256" key="6">
    <source>
        <dbReference type="ARBA" id="ARBA00047942"/>
    </source>
</evidence>
<protein>
    <recommendedName>
        <fullName evidence="1">site-specific DNA-methyltransferase (adenine-specific)</fullName>
        <ecNumber evidence="1">2.1.1.72</ecNumber>
    </recommendedName>
</protein>
<keyword evidence="4" id="KW-0949">S-adenosyl-L-methionine</keyword>
<dbReference type="PRINTS" id="PR00507">
    <property type="entry name" value="N12N6MTFRASE"/>
</dbReference>
<evidence type="ECO:0000256" key="4">
    <source>
        <dbReference type="ARBA" id="ARBA00022691"/>
    </source>
</evidence>
<comment type="catalytic activity">
    <reaction evidence="6">
        <text>a 2'-deoxyadenosine in DNA + S-adenosyl-L-methionine = an N(6)-methyl-2'-deoxyadenosine in DNA + S-adenosyl-L-homocysteine + H(+)</text>
        <dbReference type="Rhea" id="RHEA:15197"/>
        <dbReference type="Rhea" id="RHEA-COMP:12418"/>
        <dbReference type="Rhea" id="RHEA-COMP:12419"/>
        <dbReference type="ChEBI" id="CHEBI:15378"/>
        <dbReference type="ChEBI" id="CHEBI:57856"/>
        <dbReference type="ChEBI" id="CHEBI:59789"/>
        <dbReference type="ChEBI" id="CHEBI:90615"/>
        <dbReference type="ChEBI" id="CHEBI:90616"/>
        <dbReference type="EC" id="2.1.1.72"/>
    </reaction>
</comment>
<dbReference type="InterPro" id="IPR003356">
    <property type="entry name" value="DNA_methylase_A-5"/>
</dbReference>
<reference evidence="9" key="1">
    <citation type="submission" date="2022-06" db="EMBL/GenBank/DDBJ databases">
        <title>Isolation of gut microbiota from human fecal samples.</title>
        <authorList>
            <person name="Pamer E.G."/>
            <person name="Barat B."/>
            <person name="Waligurski E."/>
            <person name="Medina S."/>
            <person name="Paddock L."/>
            <person name="Mostad J."/>
        </authorList>
    </citation>
    <scope>NUCLEOTIDE SEQUENCE</scope>
    <source>
        <strain evidence="9">DFI.5.57</strain>
    </source>
</reference>
<dbReference type="EC" id="2.1.1.72" evidence="1"/>
<evidence type="ECO:0000259" key="8">
    <source>
        <dbReference type="Pfam" id="PF12161"/>
    </source>
</evidence>
<dbReference type="GO" id="GO:0009307">
    <property type="term" value="P:DNA restriction-modification system"/>
    <property type="evidence" value="ECO:0007669"/>
    <property type="project" value="UniProtKB-KW"/>
</dbReference>
<dbReference type="InterPro" id="IPR022749">
    <property type="entry name" value="D12N6_MeTrfase_N"/>
</dbReference>
<keyword evidence="5" id="KW-0680">Restriction system</keyword>
<keyword evidence="3" id="KW-0808">Transferase</keyword>
<dbReference type="GO" id="GO:0032259">
    <property type="term" value="P:methylation"/>
    <property type="evidence" value="ECO:0007669"/>
    <property type="project" value="UniProtKB-KW"/>
</dbReference>
<evidence type="ECO:0000256" key="5">
    <source>
        <dbReference type="ARBA" id="ARBA00022747"/>
    </source>
</evidence>
<dbReference type="Pfam" id="PF02384">
    <property type="entry name" value="N6_Mtase"/>
    <property type="match status" value="1"/>
</dbReference>
<sequence length="707" mass="79958">MADKNIIDAMWDDSPIDVSTEVNFIWSIANKLRGPYRSDKYKDVIIPMTIIRRFECALAPTKAAVVAKFKENPNFPAKAMQRISGFQFYNTSEFDLAELVNDADHIAANFKSYLQGFSANVLEILMSKERGLNFGEEIDKMDKNNRLLSVVKAFSELDLNPRTIDNVKMGYIFEELIRKFSENAEAGDHYTGRDIIKLMVNILLAEGCDDIFDDGKVITILDQACGTGGMLSTSYNFIKRYNPSADVRLFGQEINPESYAMCLAEMLIKGQNAENICYQDTMKADRFKATKMRFVIENPPFGQPWGGKDAAEGVEDAVNAEFQKGFDGRWGAGLPAAGDMQMLFLQSAIDKLDDNFGRCAIVENGSPMFNGQTASGESQIRRWMLEQDLIEAIIALPNDLFYNTGIATYIWIISKNKRPERKGKIQLIDATAIYHKLRKPLGDKKNEITPEDRSIITKLYADFVENEHSMIFANSDFIYREYTIMQPLQRSYAITEDRIISMVGKGCLSSLYDEAKVNELEDAEELTGKDQKKLESFQANKPVFDAILDALNHATSETVYLSPEEFLPVLARVLSSVTTDKKLLDKIADGLSVMDKSAKIQRDRKGNIVYDKETKDTEIVKFEEDIDSYMQREVLPHVPDAVAFFEENLGAKKPVIKTGAEIPFTRFFYQYQQPEASETLEMQFANLERSIDAQIRHLFGQGGAINE</sequence>
<dbReference type="PANTHER" id="PTHR42933">
    <property type="entry name" value="SLR6095 PROTEIN"/>
    <property type="match status" value="1"/>
</dbReference>
<dbReference type="InterPro" id="IPR029063">
    <property type="entry name" value="SAM-dependent_MTases_sf"/>
</dbReference>
<evidence type="ECO:0000256" key="3">
    <source>
        <dbReference type="ARBA" id="ARBA00022679"/>
    </source>
</evidence>
<gene>
    <name evidence="9" type="ORF">NE632_06365</name>
</gene>
<feature type="domain" description="DNA methylase adenine-specific" evidence="7">
    <location>
        <begin position="169"/>
        <end position="474"/>
    </location>
</feature>
<dbReference type="SUPFAM" id="SSF53335">
    <property type="entry name" value="S-adenosyl-L-methionine-dependent methyltransferases"/>
    <property type="match status" value="1"/>
</dbReference>
<name>A0AAW5KPH5_9FIRM</name>
<evidence type="ECO:0000259" key="7">
    <source>
        <dbReference type="Pfam" id="PF02384"/>
    </source>
</evidence>
<dbReference type="GO" id="GO:0009007">
    <property type="term" value="F:site-specific DNA-methyltransferase (adenine-specific) activity"/>
    <property type="evidence" value="ECO:0007669"/>
    <property type="project" value="UniProtKB-EC"/>
</dbReference>
<dbReference type="Gene3D" id="3.40.50.150">
    <property type="entry name" value="Vaccinia Virus protein VP39"/>
    <property type="match status" value="1"/>
</dbReference>
<dbReference type="RefSeq" id="WP_256321925.1">
    <property type="nucleotide sequence ID" value="NZ_JANGCN010000010.1"/>
</dbReference>
<feature type="domain" description="N6 adenine-specific DNA methyltransferase N-terminal" evidence="8">
    <location>
        <begin position="23"/>
        <end position="154"/>
    </location>
</feature>
<evidence type="ECO:0000256" key="2">
    <source>
        <dbReference type="ARBA" id="ARBA00022603"/>
    </source>
</evidence>
<dbReference type="EMBL" id="JANGCN010000010">
    <property type="protein sequence ID" value="MCQ5152931.1"/>
    <property type="molecule type" value="Genomic_DNA"/>
</dbReference>
<comment type="caution">
    <text evidence="9">The sequence shown here is derived from an EMBL/GenBank/DDBJ whole genome shotgun (WGS) entry which is preliminary data.</text>
</comment>
<dbReference type="AlphaFoldDB" id="A0AAW5KPH5"/>
<organism evidence="9 10">
    <name type="scientific">Ruminococcus bicirculans</name>
    <name type="common">ex Wegman et al. 2014</name>
    <dbReference type="NCBI Taxonomy" id="1160721"/>
    <lineage>
        <taxon>Bacteria</taxon>
        <taxon>Bacillati</taxon>
        <taxon>Bacillota</taxon>
        <taxon>Clostridia</taxon>
        <taxon>Eubacteriales</taxon>
        <taxon>Oscillospiraceae</taxon>
        <taxon>Ruminococcus</taxon>
    </lineage>
</organism>
<dbReference type="GO" id="GO:0003677">
    <property type="term" value="F:DNA binding"/>
    <property type="evidence" value="ECO:0007669"/>
    <property type="project" value="InterPro"/>
</dbReference>
<dbReference type="InterPro" id="IPR051537">
    <property type="entry name" value="DNA_Adenine_Mtase"/>
</dbReference>
<keyword evidence="2" id="KW-0489">Methyltransferase</keyword>